<comment type="caution">
    <text evidence="1">The sequence shown here is derived from an EMBL/GenBank/DDBJ whole genome shotgun (WGS) entry which is preliminary data.</text>
</comment>
<name>A0ACC1P7Z9_9APHY</name>
<gene>
    <name evidence="1" type="ORF">NUW54_g9171</name>
</gene>
<reference evidence="1" key="1">
    <citation type="submission" date="2022-08" db="EMBL/GenBank/DDBJ databases">
        <title>Genome Sequence of Pycnoporus sanguineus.</title>
        <authorList>
            <person name="Buettner E."/>
        </authorList>
    </citation>
    <scope>NUCLEOTIDE SEQUENCE</scope>
    <source>
        <strain evidence="1">CG-C14</strain>
    </source>
</reference>
<accession>A0ACC1P7Z9</accession>
<proteinExistence type="predicted"/>
<keyword evidence="2" id="KW-1185">Reference proteome</keyword>
<evidence type="ECO:0000313" key="1">
    <source>
        <dbReference type="EMBL" id="KAJ2988251.1"/>
    </source>
</evidence>
<protein>
    <submittedName>
        <fullName evidence="1">Uncharacterized protein</fullName>
    </submittedName>
</protein>
<sequence>MARPPPPVRFWIWSHDRRGPQGRAGASVTLRDLSRHGPAPESAGGRINAGRGVLTVDGALSHRARALCNSLPDHRHHPALIAPFDPLQHLLLSTLLSRTVLFTPKDVMSFELGPFSGLDARFVEWLGEEYGGGMRVLVKRGWKDLFGLILGFG</sequence>
<evidence type="ECO:0000313" key="2">
    <source>
        <dbReference type="Proteomes" id="UP001144978"/>
    </source>
</evidence>
<organism evidence="1 2">
    <name type="scientific">Trametes sanguinea</name>
    <dbReference type="NCBI Taxonomy" id="158606"/>
    <lineage>
        <taxon>Eukaryota</taxon>
        <taxon>Fungi</taxon>
        <taxon>Dikarya</taxon>
        <taxon>Basidiomycota</taxon>
        <taxon>Agaricomycotina</taxon>
        <taxon>Agaricomycetes</taxon>
        <taxon>Polyporales</taxon>
        <taxon>Polyporaceae</taxon>
        <taxon>Trametes</taxon>
    </lineage>
</organism>
<dbReference type="EMBL" id="JANSHE010003000">
    <property type="protein sequence ID" value="KAJ2988251.1"/>
    <property type="molecule type" value="Genomic_DNA"/>
</dbReference>
<dbReference type="Proteomes" id="UP001144978">
    <property type="component" value="Unassembled WGS sequence"/>
</dbReference>